<reference evidence="3 4" key="1">
    <citation type="submission" date="2016-10" db="EMBL/GenBank/DDBJ databases">
        <authorList>
            <person name="de Groot N.N."/>
        </authorList>
    </citation>
    <scope>NUCLEOTIDE SEQUENCE [LARGE SCALE GENOMIC DNA]</scope>
    <source>
        <strain evidence="3 4">DSM 43794</strain>
    </source>
</reference>
<dbReference type="GO" id="GO:0030655">
    <property type="term" value="P:beta-lactam antibiotic catabolic process"/>
    <property type="evidence" value="ECO:0007669"/>
    <property type="project" value="InterPro"/>
</dbReference>
<keyword evidence="1" id="KW-0732">Signal</keyword>
<dbReference type="Proteomes" id="UP000217103">
    <property type="component" value="Unassembled WGS sequence"/>
</dbReference>
<dbReference type="InterPro" id="IPR012338">
    <property type="entry name" value="Beta-lactam/transpept-like"/>
</dbReference>
<protein>
    <submittedName>
        <fullName evidence="3">Beta-lactamase class A</fullName>
    </submittedName>
</protein>
<name>A0A1H0ZYX1_9ACTN</name>
<sequence>MRHLRRSWMTRKTAVLAFSLLVAGSGAVSAQAATAPVAPAGATAVQSAPGQNRVTKELRELEASFKGRIGAYAVDTATGKTIGYRAGERFPLLSTFKTFLCAAALHKARTSTPGLMEKRIRWTENDLVDHSPVTEKHLKNGLTVAELCKATITTSDNTAANLVLKEIGGPAGLTRYFRSLKDPISRLDRYETELNNWSLHDRRDTTTPRAIGRDMRAVTVGKALHPKDRERLNAWLIANETGDHRIRAGLPKSWKIGDKTGTVPIHGSGNDIAIIWPGKSSAPIIMAIYTYRKAEDAPVAEEVIAKTATILARGLGKL</sequence>
<evidence type="ECO:0000256" key="1">
    <source>
        <dbReference type="SAM" id="SignalP"/>
    </source>
</evidence>
<dbReference type="PANTHER" id="PTHR35333:SF3">
    <property type="entry name" value="BETA-LACTAMASE-TYPE TRANSPEPTIDASE FOLD CONTAINING PROTEIN"/>
    <property type="match status" value="1"/>
</dbReference>
<accession>A0A1H0ZYX1</accession>
<dbReference type="InterPro" id="IPR045155">
    <property type="entry name" value="Beta-lactam_cat"/>
</dbReference>
<feature type="domain" description="Beta-lactamase class A catalytic" evidence="2">
    <location>
        <begin position="70"/>
        <end position="290"/>
    </location>
</feature>
<proteinExistence type="predicted"/>
<dbReference type="Pfam" id="PF13354">
    <property type="entry name" value="Beta-lactamase2"/>
    <property type="match status" value="1"/>
</dbReference>
<gene>
    <name evidence="3" type="ORF">SAMN04489764_0224</name>
</gene>
<evidence type="ECO:0000313" key="4">
    <source>
        <dbReference type="Proteomes" id="UP000217103"/>
    </source>
</evidence>
<feature type="chain" id="PRO_5039317469" evidence="1">
    <location>
        <begin position="31"/>
        <end position="318"/>
    </location>
</feature>
<feature type="signal peptide" evidence="1">
    <location>
        <begin position="1"/>
        <end position="30"/>
    </location>
</feature>
<dbReference type="InterPro" id="IPR000871">
    <property type="entry name" value="Beta-lactam_class-A"/>
</dbReference>
<dbReference type="GO" id="GO:0008800">
    <property type="term" value="F:beta-lactamase activity"/>
    <property type="evidence" value="ECO:0007669"/>
    <property type="project" value="InterPro"/>
</dbReference>
<evidence type="ECO:0000259" key="2">
    <source>
        <dbReference type="Pfam" id="PF13354"/>
    </source>
</evidence>
<dbReference type="PANTHER" id="PTHR35333">
    <property type="entry name" value="BETA-LACTAMASE"/>
    <property type="match status" value="1"/>
</dbReference>
<keyword evidence="4" id="KW-1185">Reference proteome</keyword>
<dbReference type="Gene3D" id="3.40.710.10">
    <property type="entry name" value="DD-peptidase/beta-lactamase superfamily"/>
    <property type="match status" value="1"/>
</dbReference>
<organism evidence="3 4">
    <name type="scientific">Thermostaphylospora chromogena</name>
    <dbReference type="NCBI Taxonomy" id="35622"/>
    <lineage>
        <taxon>Bacteria</taxon>
        <taxon>Bacillati</taxon>
        <taxon>Actinomycetota</taxon>
        <taxon>Actinomycetes</taxon>
        <taxon>Streptosporangiales</taxon>
        <taxon>Thermomonosporaceae</taxon>
        <taxon>Thermostaphylospora</taxon>
    </lineage>
</organism>
<dbReference type="AlphaFoldDB" id="A0A1H0ZYX1"/>
<dbReference type="OrthoDB" id="9784149at2"/>
<dbReference type="NCBIfam" id="NF033103">
    <property type="entry name" value="bla_class_A"/>
    <property type="match status" value="1"/>
</dbReference>
<dbReference type="SUPFAM" id="SSF56601">
    <property type="entry name" value="beta-lactamase/transpeptidase-like"/>
    <property type="match status" value="1"/>
</dbReference>
<dbReference type="GO" id="GO:0046677">
    <property type="term" value="P:response to antibiotic"/>
    <property type="evidence" value="ECO:0007669"/>
    <property type="project" value="InterPro"/>
</dbReference>
<evidence type="ECO:0000313" key="3">
    <source>
        <dbReference type="EMBL" id="SDQ32637.1"/>
    </source>
</evidence>
<dbReference type="STRING" id="35622.SAMN04489764_0224"/>
<dbReference type="PRINTS" id="PR00118">
    <property type="entry name" value="BLACTAMASEA"/>
</dbReference>
<dbReference type="EMBL" id="FNKK01000002">
    <property type="protein sequence ID" value="SDQ32637.1"/>
    <property type="molecule type" value="Genomic_DNA"/>
</dbReference>
<dbReference type="RefSeq" id="WP_093256952.1">
    <property type="nucleotide sequence ID" value="NZ_FNKK01000002.1"/>
</dbReference>